<keyword evidence="1" id="KW-0812">Transmembrane</keyword>
<dbReference type="HOGENOM" id="CLU_108880_0_0_9"/>
<keyword evidence="1" id="KW-1133">Transmembrane helix</keyword>
<feature type="domain" description="PepSY" evidence="2">
    <location>
        <begin position="169"/>
        <end position="225"/>
    </location>
</feature>
<dbReference type="AlphaFoldDB" id="B1HY97"/>
<organism evidence="3 4">
    <name type="scientific">Lysinibacillus sphaericus (strain C3-41)</name>
    <dbReference type="NCBI Taxonomy" id="444177"/>
    <lineage>
        <taxon>Bacteria</taxon>
        <taxon>Bacillati</taxon>
        <taxon>Bacillota</taxon>
        <taxon>Bacilli</taxon>
        <taxon>Bacillales</taxon>
        <taxon>Bacillaceae</taxon>
        <taxon>Lysinibacillus</taxon>
    </lineage>
</organism>
<sequence>MYTEGGAAMKKWVVLIIVIVLLCSGVLWFIQNRYFQKESLSEEEATRHIEAIYKGQVSEVKKHGNTFEIQFTRENLKYTAMLDATTQQVSDLTLQKGQSKLLLTENQIRKMVKEKYGEVESVMLTETIYTARVEKEHKQKDITVDGYSGEVLSEKDVEPLNQPENPHIITEQQAIDIALQQLTGKVDSVDFEDTAEGGYYLVEIETEHEEATFQIHAVSGKVLSVSWDD</sequence>
<gene>
    <name evidence="3" type="ordered locus">Bsph_0740</name>
</gene>
<evidence type="ECO:0000313" key="3">
    <source>
        <dbReference type="EMBL" id="ACA38358.1"/>
    </source>
</evidence>
<reference evidence="3 4" key="1">
    <citation type="journal article" date="2008" name="J. Bacteriol.">
        <title>Complete genome sequence of the mosquitocidal bacterium Bacillus sphaericus C3-41 and comparison with those of closely related Bacillus species.</title>
        <authorList>
            <person name="Hu X."/>
            <person name="Fan W."/>
            <person name="Han B."/>
            <person name="Liu H."/>
            <person name="Zheng D."/>
            <person name="Li Q."/>
            <person name="Dong W."/>
            <person name="Yan J."/>
            <person name="Gao M."/>
            <person name="Berry C."/>
            <person name="Yuan Z."/>
        </authorList>
    </citation>
    <scope>NUCLEOTIDE SEQUENCE [LARGE SCALE GENOMIC DNA]</scope>
    <source>
        <strain evidence="3 4">C3-41</strain>
    </source>
</reference>
<dbReference type="Gene3D" id="3.10.450.40">
    <property type="match status" value="1"/>
</dbReference>
<dbReference type="EMBL" id="CP000817">
    <property type="protein sequence ID" value="ACA38358.1"/>
    <property type="molecule type" value="Genomic_DNA"/>
</dbReference>
<proteinExistence type="predicted"/>
<feature type="transmembrane region" description="Helical" evidence="1">
    <location>
        <begin position="12"/>
        <end position="30"/>
    </location>
</feature>
<evidence type="ECO:0000256" key="1">
    <source>
        <dbReference type="SAM" id="Phobius"/>
    </source>
</evidence>
<dbReference type="EnsemblBacteria" id="ACA38358">
    <property type="protein sequence ID" value="ACA38358"/>
    <property type="gene ID" value="Bsph_0740"/>
</dbReference>
<evidence type="ECO:0000313" key="4">
    <source>
        <dbReference type="Proteomes" id="UP000002164"/>
    </source>
</evidence>
<accession>B1HY97</accession>
<protein>
    <recommendedName>
        <fullName evidence="2">PepSY domain-containing protein</fullName>
    </recommendedName>
</protein>
<keyword evidence="1" id="KW-0472">Membrane</keyword>
<evidence type="ECO:0000259" key="2">
    <source>
        <dbReference type="Pfam" id="PF03413"/>
    </source>
</evidence>
<dbReference type="KEGG" id="lsp:Bsph_0740"/>
<dbReference type="Pfam" id="PF03413">
    <property type="entry name" value="PepSY"/>
    <property type="match status" value="1"/>
</dbReference>
<name>B1HY97_LYSSC</name>
<dbReference type="InterPro" id="IPR025711">
    <property type="entry name" value="PepSY"/>
</dbReference>
<dbReference type="Proteomes" id="UP000002164">
    <property type="component" value="Chromosome"/>
</dbReference>